<dbReference type="GO" id="GO:0005829">
    <property type="term" value="C:cytosol"/>
    <property type="evidence" value="ECO:0007669"/>
    <property type="project" value="TreeGrafter"/>
</dbReference>
<evidence type="ECO:0000256" key="6">
    <source>
        <dbReference type="ARBA" id="ARBA00023235"/>
    </source>
</evidence>
<dbReference type="NCBIfam" id="TIGR00652">
    <property type="entry name" value="DapF"/>
    <property type="match status" value="1"/>
</dbReference>
<dbReference type="EMBL" id="CAFBPU010000064">
    <property type="protein sequence ID" value="CAB5039324.1"/>
    <property type="molecule type" value="Genomic_DNA"/>
</dbReference>
<dbReference type="InterPro" id="IPR018510">
    <property type="entry name" value="DAP_epimerase_AS"/>
</dbReference>
<dbReference type="EMBL" id="CAFBND010000060">
    <property type="protein sequence ID" value="CAB4947529.1"/>
    <property type="molecule type" value="Genomic_DNA"/>
</dbReference>
<dbReference type="GO" id="GO:0008837">
    <property type="term" value="F:diaminopimelate epimerase activity"/>
    <property type="evidence" value="ECO:0007669"/>
    <property type="project" value="UniProtKB-EC"/>
</dbReference>
<dbReference type="EMBL" id="CAFBIZ010000006">
    <property type="protein sequence ID" value="CAB4846158.1"/>
    <property type="molecule type" value="Genomic_DNA"/>
</dbReference>
<dbReference type="InterPro" id="IPR001653">
    <property type="entry name" value="DAP_epimerase_DapF"/>
</dbReference>
<dbReference type="PANTHER" id="PTHR31689:SF0">
    <property type="entry name" value="DIAMINOPIMELATE EPIMERASE"/>
    <property type="match status" value="1"/>
</dbReference>
<dbReference type="Gene3D" id="3.10.310.10">
    <property type="entry name" value="Diaminopimelate Epimerase, Chain A, domain 1"/>
    <property type="match status" value="2"/>
</dbReference>
<dbReference type="UniPathway" id="UPA00034">
    <property type="reaction ID" value="UER00025"/>
</dbReference>
<dbReference type="AlphaFoldDB" id="A0A6J7BPS6"/>
<evidence type="ECO:0000256" key="1">
    <source>
        <dbReference type="ARBA" id="ARBA00005196"/>
    </source>
</evidence>
<name>A0A6J7BPS6_9ZZZZ</name>
<gene>
    <name evidence="8" type="ORF">UFOPK3268_00097</name>
    <name evidence="9" type="ORF">UFOPK3752_01451</name>
    <name evidence="10" type="ORF">UFOPK4150_02157</name>
</gene>
<dbReference type="EC" id="5.1.1.7" evidence="3"/>
<evidence type="ECO:0000313" key="9">
    <source>
        <dbReference type="EMBL" id="CAB4947529.1"/>
    </source>
</evidence>
<evidence type="ECO:0000256" key="5">
    <source>
        <dbReference type="ARBA" id="ARBA00023154"/>
    </source>
</evidence>
<dbReference type="SUPFAM" id="SSF54506">
    <property type="entry name" value="Diaminopimelate epimerase-like"/>
    <property type="match status" value="2"/>
</dbReference>
<evidence type="ECO:0000256" key="4">
    <source>
        <dbReference type="ARBA" id="ARBA00022605"/>
    </source>
</evidence>
<protein>
    <recommendedName>
        <fullName evidence="3">diaminopimelate epimerase</fullName>
        <ecNumber evidence="3">5.1.1.7</ecNumber>
    </recommendedName>
</protein>
<organism evidence="8">
    <name type="scientific">freshwater metagenome</name>
    <dbReference type="NCBI Taxonomy" id="449393"/>
    <lineage>
        <taxon>unclassified sequences</taxon>
        <taxon>metagenomes</taxon>
        <taxon>ecological metagenomes</taxon>
    </lineage>
</organism>
<dbReference type="PROSITE" id="PS01326">
    <property type="entry name" value="DAP_EPIMERASE"/>
    <property type="match status" value="1"/>
</dbReference>
<dbReference type="PANTHER" id="PTHR31689">
    <property type="entry name" value="DIAMINOPIMELATE EPIMERASE, CHLOROPLASTIC"/>
    <property type="match status" value="1"/>
</dbReference>
<reference evidence="8" key="1">
    <citation type="submission" date="2020-05" db="EMBL/GenBank/DDBJ databases">
        <authorList>
            <person name="Chiriac C."/>
            <person name="Salcher M."/>
            <person name="Ghai R."/>
            <person name="Kavagutti S V."/>
        </authorList>
    </citation>
    <scope>NUCLEOTIDE SEQUENCE</scope>
</reference>
<comment type="similarity">
    <text evidence="2">Belongs to the diaminopimelate epimerase family.</text>
</comment>
<evidence type="ECO:0000256" key="2">
    <source>
        <dbReference type="ARBA" id="ARBA00010219"/>
    </source>
</evidence>
<keyword evidence="6" id="KW-0413">Isomerase</keyword>
<comment type="pathway">
    <text evidence="1">Amino-acid biosynthesis; L-lysine biosynthesis via DAP pathway; DL-2,6-diaminopimelate from LL-2,6-diaminopimelate: step 1/1.</text>
</comment>
<dbReference type="GO" id="GO:0009089">
    <property type="term" value="P:lysine biosynthetic process via diaminopimelate"/>
    <property type="evidence" value="ECO:0007669"/>
    <property type="project" value="UniProtKB-UniPathway"/>
</dbReference>
<accession>A0A6J7BPS6</accession>
<keyword evidence="4" id="KW-0028">Amino-acid biosynthesis</keyword>
<proteinExistence type="inferred from homology"/>
<keyword evidence="5" id="KW-0457">Lysine biosynthesis</keyword>
<dbReference type="HAMAP" id="MF_00197">
    <property type="entry name" value="DAP_epimerase"/>
    <property type="match status" value="1"/>
</dbReference>
<comment type="catalytic activity">
    <reaction evidence="7">
        <text>(2S,6S)-2,6-diaminopimelate = meso-2,6-diaminopimelate</text>
        <dbReference type="Rhea" id="RHEA:15393"/>
        <dbReference type="ChEBI" id="CHEBI:57609"/>
        <dbReference type="ChEBI" id="CHEBI:57791"/>
        <dbReference type="EC" id="5.1.1.7"/>
    </reaction>
</comment>
<evidence type="ECO:0000313" key="8">
    <source>
        <dbReference type="EMBL" id="CAB4846158.1"/>
    </source>
</evidence>
<evidence type="ECO:0000313" key="10">
    <source>
        <dbReference type="EMBL" id="CAB5039324.1"/>
    </source>
</evidence>
<evidence type="ECO:0000256" key="3">
    <source>
        <dbReference type="ARBA" id="ARBA00013080"/>
    </source>
</evidence>
<sequence>MTTQTDPLSELAGIEVFKGHGTGNDFVVVPDPHGAHLLSPAHVRALCDRHTGIGADGVLRVVPTTDSPEVIDQAERARWFMDYRNGDGSVAEMCGNGARVFARYLLDAGLERARSFAIATRGGVREVRIEDDGEITVDMGIATAPELRVVPVVELAHRSWNGCGVLVPNPHCVVFLEEGEELRDLDLTLAPKVEPKAMYPTGVNVEFVVRVGATAERHVRMRVHERGAGETLSCGTGACAVMVATAERDEAPLEVSYLVYVPGGAVRVTRRSDEHLELRGPAVIVGRIVLGGLR</sequence>
<dbReference type="Pfam" id="PF01678">
    <property type="entry name" value="DAP_epimerase"/>
    <property type="match status" value="2"/>
</dbReference>
<evidence type="ECO:0000256" key="7">
    <source>
        <dbReference type="ARBA" id="ARBA00051712"/>
    </source>
</evidence>